<proteinExistence type="predicted"/>
<feature type="transmembrane region" description="Helical" evidence="1">
    <location>
        <begin position="53"/>
        <end position="72"/>
    </location>
</feature>
<accession>A0A7S8CDC1</accession>
<dbReference type="RefSeq" id="WP_239672570.1">
    <property type="nucleotide sequence ID" value="NZ_CP049742.1"/>
</dbReference>
<sequence>MSGFLQKSNDIFQPILPKQFDENEYFTLAISVLVIVCITVLQKKKKVFLTTEIIAILLLNLLYTTLGDYFLAMKPYDFYDTVDHNSGEIMDILLQNIVYPFTLLILMYFYARYKLNSFMYIIFGAMLLCILEWISVKFFNLFTYK</sequence>
<dbReference type="EMBL" id="CP049742">
    <property type="protein sequence ID" value="QPC47890.1"/>
    <property type="molecule type" value="Genomic_DNA"/>
</dbReference>
<feature type="transmembrane region" description="Helical" evidence="1">
    <location>
        <begin position="25"/>
        <end position="41"/>
    </location>
</feature>
<feature type="transmembrane region" description="Helical" evidence="1">
    <location>
        <begin position="92"/>
        <end position="111"/>
    </location>
</feature>
<protein>
    <submittedName>
        <fullName evidence="2">Uncharacterized protein</fullName>
    </submittedName>
</protein>
<dbReference type="KEGG" id="mcui:G8O30_13430"/>
<dbReference type="AlphaFoldDB" id="A0A7S8CDC1"/>
<feature type="transmembrane region" description="Helical" evidence="1">
    <location>
        <begin position="118"/>
        <end position="136"/>
    </location>
</feature>
<evidence type="ECO:0000313" key="2">
    <source>
        <dbReference type="EMBL" id="QPC47890.1"/>
    </source>
</evidence>
<keyword evidence="1" id="KW-0812">Transmembrane</keyword>
<dbReference type="Proteomes" id="UP000593626">
    <property type="component" value="Chromosome"/>
</dbReference>
<evidence type="ECO:0000256" key="1">
    <source>
        <dbReference type="SAM" id="Phobius"/>
    </source>
</evidence>
<reference evidence="2 3" key="1">
    <citation type="submission" date="2019-07" db="EMBL/GenBank/DDBJ databases">
        <title>Genome sequence of 2 isolates from Red Sea Mangroves.</title>
        <authorList>
            <person name="Sefrji F."/>
            <person name="Michoud G."/>
            <person name="Merlino G."/>
            <person name="Daffonchio D."/>
        </authorList>
    </citation>
    <scope>NUCLEOTIDE SEQUENCE [LARGE SCALE GENOMIC DNA]</scope>
    <source>
        <strain evidence="2 3">R1DC41</strain>
    </source>
</reference>
<evidence type="ECO:0000313" key="3">
    <source>
        <dbReference type="Proteomes" id="UP000593626"/>
    </source>
</evidence>
<organism evidence="2 3">
    <name type="scientific">Mangrovibacillus cuniculi</name>
    <dbReference type="NCBI Taxonomy" id="2593652"/>
    <lineage>
        <taxon>Bacteria</taxon>
        <taxon>Bacillati</taxon>
        <taxon>Bacillota</taxon>
        <taxon>Bacilli</taxon>
        <taxon>Bacillales</taxon>
        <taxon>Bacillaceae</taxon>
        <taxon>Mangrovibacillus</taxon>
    </lineage>
</organism>
<keyword evidence="3" id="KW-1185">Reference proteome</keyword>
<keyword evidence="1" id="KW-1133">Transmembrane helix</keyword>
<gene>
    <name evidence="2" type="ORF">G8O30_13430</name>
</gene>
<keyword evidence="1" id="KW-0472">Membrane</keyword>
<name>A0A7S8CDC1_9BACI</name>